<name>G4TYW7_SERID</name>
<dbReference type="InterPro" id="IPR050618">
    <property type="entry name" value="Ubq-SigPath_Reg"/>
</dbReference>
<dbReference type="PROSITE" id="PS50896">
    <property type="entry name" value="LISH"/>
    <property type="match status" value="1"/>
</dbReference>
<dbReference type="InterPro" id="IPR024964">
    <property type="entry name" value="CTLH/CRA"/>
</dbReference>
<dbReference type="Pfam" id="PF10607">
    <property type="entry name" value="CTLH"/>
    <property type="match status" value="1"/>
</dbReference>
<proteinExistence type="predicted"/>
<dbReference type="FunCoup" id="G4TYW7">
    <property type="interactions" value="553"/>
</dbReference>
<dbReference type="SMART" id="SM00667">
    <property type="entry name" value="LisH"/>
    <property type="match status" value="1"/>
</dbReference>
<dbReference type="EMBL" id="CAFZ01000797">
    <property type="protein sequence ID" value="CCA76510.1"/>
    <property type="molecule type" value="Genomic_DNA"/>
</dbReference>
<dbReference type="STRING" id="1109443.G4TYW7"/>
<dbReference type="InterPro" id="IPR013144">
    <property type="entry name" value="CRA_dom"/>
</dbReference>
<feature type="domain" description="CTLH" evidence="2">
    <location>
        <begin position="51"/>
        <end position="108"/>
    </location>
</feature>
<reference evidence="3 4" key="1">
    <citation type="journal article" date="2011" name="PLoS Pathog.">
        <title>Endophytic Life Strategies Decoded by Genome and Transcriptome Analyses of the Mutualistic Root Symbiont Piriformospora indica.</title>
        <authorList>
            <person name="Zuccaro A."/>
            <person name="Lahrmann U."/>
            <person name="Guldener U."/>
            <person name="Langen G."/>
            <person name="Pfiffi S."/>
            <person name="Biedenkopf D."/>
            <person name="Wong P."/>
            <person name="Samans B."/>
            <person name="Grimm C."/>
            <person name="Basiewicz M."/>
            <person name="Murat C."/>
            <person name="Martin F."/>
            <person name="Kogel K.H."/>
        </authorList>
    </citation>
    <scope>NUCLEOTIDE SEQUENCE [LARGE SCALE GENOMIC DNA]</scope>
    <source>
        <strain evidence="3 4">DSM 11827</strain>
    </source>
</reference>
<dbReference type="HOGENOM" id="CLU_073203_1_1_1"/>
<dbReference type="OMA" id="LLWAQEI"/>
<dbReference type="InterPro" id="IPR006594">
    <property type="entry name" value="LisH"/>
</dbReference>
<evidence type="ECO:0000259" key="2">
    <source>
        <dbReference type="PROSITE" id="PS50897"/>
    </source>
</evidence>
<organism evidence="3 4">
    <name type="scientific">Serendipita indica (strain DSM 11827)</name>
    <name type="common">Root endophyte fungus</name>
    <name type="synonym">Piriformospora indica</name>
    <dbReference type="NCBI Taxonomy" id="1109443"/>
    <lineage>
        <taxon>Eukaryota</taxon>
        <taxon>Fungi</taxon>
        <taxon>Dikarya</taxon>
        <taxon>Basidiomycota</taxon>
        <taxon>Agaricomycotina</taxon>
        <taxon>Agaricomycetes</taxon>
        <taxon>Sebacinales</taxon>
        <taxon>Serendipitaceae</taxon>
        <taxon>Serendipita</taxon>
    </lineage>
</organism>
<dbReference type="SMART" id="SM00668">
    <property type="entry name" value="CTLH"/>
    <property type="match status" value="1"/>
</dbReference>
<dbReference type="SMART" id="SM00757">
    <property type="entry name" value="CRA"/>
    <property type="match status" value="1"/>
</dbReference>
<feature type="region of interest" description="Disordered" evidence="1">
    <location>
        <begin position="229"/>
        <end position="249"/>
    </location>
</feature>
<dbReference type="Proteomes" id="UP000007148">
    <property type="component" value="Unassembled WGS sequence"/>
</dbReference>
<dbReference type="OrthoDB" id="2415936at2759"/>
<dbReference type="PANTHER" id="PTHR12864">
    <property type="entry name" value="RAN BINDING PROTEIN 9-RELATED"/>
    <property type="match status" value="1"/>
</dbReference>
<dbReference type="eggNOG" id="KOG2659">
    <property type="taxonomic scope" value="Eukaryota"/>
</dbReference>
<keyword evidence="4" id="KW-1185">Reference proteome</keyword>
<dbReference type="PROSITE" id="PS50897">
    <property type="entry name" value="CTLH"/>
    <property type="match status" value="1"/>
</dbReference>
<evidence type="ECO:0000313" key="4">
    <source>
        <dbReference type="Proteomes" id="UP000007148"/>
    </source>
</evidence>
<dbReference type="Pfam" id="PF08513">
    <property type="entry name" value="LisH"/>
    <property type="match status" value="1"/>
</dbReference>
<dbReference type="InParanoid" id="G4TYW7"/>
<evidence type="ECO:0000256" key="1">
    <source>
        <dbReference type="SAM" id="MobiDB-lite"/>
    </source>
</evidence>
<accession>G4TYW7</accession>
<evidence type="ECO:0000313" key="3">
    <source>
        <dbReference type="EMBL" id="CCA76510.1"/>
    </source>
</evidence>
<dbReference type="AlphaFoldDB" id="G4TYW7"/>
<gene>
    <name evidence="3" type="ORF">PIIN_10503</name>
</gene>
<dbReference type="InterPro" id="IPR006595">
    <property type="entry name" value="CTLH_C"/>
</dbReference>
<comment type="caution">
    <text evidence="3">The sequence shown here is derived from an EMBL/GenBank/DDBJ whole genome shotgun (WGS) entry which is preliminary data.</text>
</comment>
<protein>
    <recommendedName>
        <fullName evidence="2">CTLH domain-containing protein</fullName>
    </recommendedName>
</protein>
<sequence>MNEAKISKRDLNRIVLDYLILEGYQSAAESFAEEAAHDLPTNAAQQVENANIESRVQIREAVERGDIQTAIEMCNDLDPEILETHPALHFHLLTQSLIELIREGRTAEALTFARAHLAPRAERNEEFLKELESVMCLLVYGATPTGAKGKEQTGNSKKSVEINAPQSLLDLLSMQHRSLTASELNDALLSSMSLGGPRREPRLAGLMRLCFWGERVLDSHGIDFPRLTIPKGEGAGLDSSQSEAAKESK</sequence>